<keyword evidence="4" id="KW-1185">Reference proteome</keyword>
<feature type="compositionally biased region" description="Polar residues" evidence="2">
    <location>
        <begin position="105"/>
        <end position="119"/>
    </location>
</feature>
<feature type="coiled-coil region" evidence="1">
    <location>
        <begin position="34"/>
        <end position="61"/>
    </location>
</feature>
<feature type="region of interest" description="Disordered" evidence="2">
    <location>
        <begin position="587"/>
        <end position="614"/>
    </location>
</feature>
<evidence type="ECO:0000256" key="2">
    <source>
        <dbReference type="SAM" id="MobiDB-lite"/>
    </source>
</evidence>
<feature type="compositionally biased region" description="Gly residues" evidence="2">
    <location>
        <begin position="467"/>
        <end position="484"/>
    </location>
</feature>
<name>A0ABQ5SR42_9CHLO</name>
<evidence type="ECO:0000256" key="1">
    <source>
        <dbReference type="SAM" id="Coils"/>
    </source>
</evidence>
<feature type="region of interest" description="Disordered" evidence="2">
    <location>
        <begin position="507"/>
        <end position="526"/>
    </location>
</feature>
<feature type="region of interest" description="Disordered" evidence="2">
    <location>
        <begin position="1"/>
        <end position="20"/>
    </location>
</feature>
<comment type="caution">
    <text evidence="3">The sequence shown here is derived from an EMBL/GenBank/DDBJ whole genome shotgun (WGS) entry which is preliminary data.</text>
</comment>
<sequence>MQAESDLPALPSVPIGRGRDRRASLVIKETKQLLTALHEDADRSEALMAELEALLSAAQHASGDLLPDPNISPMLHFAVVQPMQVEDSTEDSYGAEEPVTAPRTPLSQTNSEQRRSSVVTFDGSCLFGSPGGHPAPGAAGSGTNGQSNRTQSFSRPRGPSLQAARSFSDPRSCAALRRNALTDAGFGCNVSNVVGGQQQQQQLQQQSGVPTSVLAAGVTVARRSSIADTLDSVYATRRPGGTFYGNSSSTSHGQLYVGSAGLRDESADGGTEGLGLGSGGAPAGGGSGSGSGGGQGGGGFSGGNGGGGSGAAGGGAAGGGAAAGATTRRLTGSGGGRFFKIIRGIFHPNSSADLPATKPTKPTAMTTTTAAPATATAASTSPVTSSTNTNTSTVMPTTTATTPTSASSSSSPVLSSSLGGALAHGALSSMAIRTPSRSQVNRGSAGGNSFTAPNDLRRTSGTFAAASGGGSGCASGGGGGGGGAVQRPSGPLGMGGVAAPLLVGRTASCSSGPHSPHALMPTSQSARQLRSEMSFSGVMQLVSGAPSPLSSPTASANINMPYSNTTLYGMTSPSTMDCRLIGTAPSRRSLNLPAPPMSLRGQLQSPGCSQPLEG</sequence>
<dbReference type="Proteomes" id="UP001165090">
    <property type="component" value="Unassembled WGS sequence"/>
</dbReference>
<feature type="compositionally biased region" description="Gly residues" evidence="2">
    <location>
        <begin position="270"/>
        <end position="322"/>
    </location>
</feature>
<feature type="compositionally biased region" description="Low complexity" evidence="2">
    <location>
        <begin position="354"/>
        <end position="417"/>
    </location>
</feature>
<gene>
    <name evidence="3" type="ORF">VaNZ11_017205</name>
</gene>
<feature type="compositionally biased region" description="Polar residues" evidence="2">
    <location>
        <begin position="435"/>
        <end position="452"/>
    </location>
</feature>
<feature type="region of interest" description="Disordered" evidence="2">
    <location>
        <begin position="261"/>
        <end position="333"/>
    </location>
</feature>
<feature type="region of interest" description="Disordered" evidence="2">
    <location>
        <begin position="348"/>
        <end position="418"/>
    </location>
</feature>
<proteinExistence type="predicted"/>
<reference evidence="3 4" key="1">
    <citation type="journal article" date="2023" name="IScience">
        <title>Expanded male sex-determining region conserved during the evolution of homothallism in the green alga Volvox.</title>
        <authorList>
            <person name="Yamamoto K."/>
            <person name="Matsuzaki R."/>
            <person name="Mahakham W."/>
            <person name="Heman W."/>
            <person name="Sekimoto H."/>
            <person name="Kawachi M."/>
            <person name="Minakuchi Y."/>
            <person name="Toyoda A."/>
            <person name="Nozaki H."/>
        </authorList>
    </citation>
    <scope>NUCLEOTIDE SEQUENCE [LARGE SCALE GENOMIC DNA]</scope>
    <source>
        <strain evidence="3 4">NIES-4468</strain>
    </source>
</reference>
<feature type="region of interest" description="Disordered" evidence="2">
    <location>
        <begin position="86"/>
        <end position="169"/>
    </location>
</feature>
<evidence type="ECO:0000313" key="4">
    <source>
        <dbReference type="Proteomes" id="UP001165090"/>
    </source>
</evidence>
<accession>A0ABQ5SR42</accession>
<organism evidence="3 4">
    <name type="scientific">Volvox africanus</name>
    <dbReference type="NCBI Taxonomy" id="51714"/>
    <lineage>
        <taxon>Eukaryota</taxon>
        <taxon>Viridiplantae</taxon>
        <taxon>Chlorophyta</taxon>
        <taxon>core chlorophytes</taxon>
        <taxon>Chlorophyceae</taxon>
        <taxon>CS clade</taxon>
        <taxon>Chlamydomonadales</taxon>
        <taxon>Volvocaceae</taxon>
        <taxon>Volvox</taxon>
    </lineage>
</organism>
<protein>
    <submittedName>
        <fullName evidence="3">Uncharacterized protein</fullName>
    </submittedName>
</protein>
<dbReference type="EMBL" id="BSDZ01000125">
    <property type="protein sequence ID" value="GLI71812.1"/>
    <property type="molecule type" value="Genomic_DNA"/>
</dbReference>
<keyword evidence="1" id="KW-0175">Coiled coil</keyword>
<feature type="compositionally biased region" description="Polar residues" evidence="2">
    <location>
        <begin position="144"/>
        <end position="154"/>
    </location>
</feature>
<feature type="region of interest" description="Disordered" evidence="2">
    <location>
        <begin position="435"/>
        <end position="491"/>
    </location>
</feature>
<evidence type="ECO:0000313" key="3">
    <source>
        <dbReference type="EMBL" id="GLI71812.1"/>
    </source>
</evidence>